<accession>W7YDQ0</accession>
<dbReference type="AlphaFoldDB" id="W7YDQ0"/>
<keyword evidence="3" id="KW-1185">Reference proteome</keyword>
<dbReference type="STRING" id="869213.GCA_000517085_01862"/>
<protein>
    <submittedName>
        <fullName evidence="2">Uncharacterized protein</fullName>
    </submittedName>
</protein>
<dbReference type="EMBL" id="BAMD01000099">
    <property type="protein sequence ID" value="GAF05603.1"/>
    <property type="molecule type" value="Genomic_DNA"/>
</dbReference>
<reference evidence="2 3" key="1">
    <citation type="journal article" date="2014" name="Genome Announc.">
        <title>Draft Genome Sequence of Cytophaga fermentans JCM 21142T, a Facultative Anaerobe Isolated from Marine Mud.</title>
        <authorList>
            <person name="Starns D."/>
            <person name="Oshima K."/>
            <person name="Suda W."/>
            <person name="Iino T."/>
            <person name="Yuki M."/>
            <person name="Inoue J."/>
            <person name="Kitamura K."/>
            <person name="Iida T."/>
            <person name="Darby A."/>
            <person name="Hattori M."/>
            <person name="Ohkuma M."/>
        </authorList>
    </citation>
    <scope>NUCLEOTIDE SEQUENCE [LARGE SCALE GENOMIC DNA]</scope>
    <source>
        <strain evidence="2 3">JCM 21142</strain>
    </source>
</reference>
<dbReference type="RefSeq" id="WP_027471581.1">
    <property type="nucleotide sequence ID" value="NZ_BAMD01000099.1"/>
</dbReference>
<dbReference type="Proteomes" id="UP000019402">
    <property type="component" value="Unassembled WGS sequence"/>
</dbReference>
<proteinExistence type="predicted"/>
<evidence type="ECO:0000313" key="3">
    <source>
        <dbReference type="Proteomes" id="UP000019402"/>
    </source>
</evidence>
<evidence type="ECO:0000313" key="2">
    <source>
        <dbReference type="EMBL" id="GAF05603.1"/>
    </source>
</evidence>
<evidence type="ECO:0000256" key="1">
    <source>
        <dbReference type="SAM" id="Phobius"/>
    </source>
</evidence>
<keyword evidence="1" id="KW-1133">Transmembrane helix</keyword>
<name>W7YDQ0_9BACT</name>
<feature type="transmembrane region" description="Helical" evidence="1">
    <location>
        <begin position="7"/>
        <end position="29"/>
    </location>
</feature>
<gene>
    <name evidence="2" type="ORF">JCM21142_104344</name>
</gene>
<sequence>MTVKGKIFMCTTFLFLGIGIGLVGGYTFAKKQANTGNQINVSVDGKVKKDGNVNINLEGNDQDQAKKRRK</sequence>
<comment type="caution">
    <text evidence="2">The sequence shown here is derived from an EMBL/GenBank/DDBJ whole genome shotgun (WGS) entry which is preliminary data.</text>
</comment>
<organism evidence="2 3">
    <name type="scientific">Saccharicrinis fermentans DSM 9555 = JCM 21142</name>
    <dbReference type="NCBI Taxonomy" id="869213"/>
    <lineage>
        <taxon>Bacteria</taxon>
        <taxon>Pseudomonadati</taxon>
        <taxon>Bacteroidota</taxon>
        <taxon>Bacteroidia</taxon>
        <taxon>Marinilabiliales</taxon>
        <taxon>Marinilabiliaceae</taxon>
        <taxon>Saccharicrinis</taxon>
    </lineage>
</organism>
<keyword evidence="1" id="KW-0812">Transmembrane</keyword>
<keyword evidence="1" id="KW-0472">Membrane</keyword>
<dbReference type="OrthoDB" id="9941074at2"/>